<evidence type="ECO:0000313" key="2">
    <source>
        <dbReference type="EMBL" id="BBA32439.1"/>
    </source>
</evidence>
<dbReference type="InterPro" id="IPR029044">
    <property type="entry name" value="Nucleotide-diphossugar_trans"/>
</dbReference>
<gene>
    <name evidence="2" type="ORF">sS8_0473</name>
</gene>
<dbReference type="PANTHER" id="PTHR43685:SF3">
    <property type="entry name" value="SLR2126 PROTEIN"/>
    <property type="match status" value="1"/>
</dbReference>
<organism evidence="2 3">
    <name type="scientific">Methylocaldum marinum</name>
    <dbReference type="NCBI Taxonomy" id="1432792"/>
    <lineage>
        <taxon>Bacteria</taxon>
        <taxon>Pseudomonadati</taxon>
        <taxon>Pseudomonadota</taxon>
        <taxon>Gammaproteobacteria</taxon>
        <taxon>Methylococcales</taxon>
        <taxon>Methylococcaceae</taxon>
        <taxon>Methylocaldum</taxon>
    </lineage>
</organism>
<dbReference type="PANTHER" id="PTHR43685">
    <property type="entry name" value="GLYCOSYLTRANSFERASE"/>
    <property type="match status" value="1"/>
</dbReference>
<dbReference type="Gene3D" id="3.90.550.10">
    <property type="entry name" value="Spore Coat Polysaccharide Biosynthesis Protein SpsA, Chain A"/>
    <property type="match status" value="1"/>
</dbReference>
<dbReference type="InterPro" id="IPR050834">
    <property type="entry name" value="Glycosyltransf_2"/>
</dbReference>
<name>A0A286P467_9GAMM</name>
<keyword evidence="3" id="KW-1185">Reference proteome</keyword>
<dbReference type="OrthoDB" id="9781367at2"/>
<dbReference type="EMBL" id="AP017928">
    <property type="protein sequence ID" value="BBA32439.1"/>
    <property type="molecule type" value="Genomic_DNA"/>
</dbReference>
<dbReference type="InterPro" id="IPR001173">
    <property type="entry name" value="Glyco_trans_2-like"/>
</dbReference>
<feature type="domain" description="Glycosyltransferase 2-like" evidence="1">
    <location>
        <begin position="5"/>
        <end position="151"/>
    </location>
</feature>
<protein>
    <submittedName>
        <fullName evidence="2">Arylsulfatase</fullName>
    </submittedName>
</protein>
<dbReference type="AlphaFoldDB" id="A0A286P467"/>
<dbReference type="Proteomes" id="UP000266313">
    <property type="component" value="Chromosome"/>
</dbReference>
<dbReference type="Pfam" id="PF00535">
    <property type="entry name" value="Glycos_transf_2"/>
    <property type="match status" value="1"/>
</dbReference>
<evidence type="ECO:0000313" key="3">
    <source>
        <dbReference type="Proteomes" id="UP000266313"/>
    </source>
</evidence>
<reference evidence="2 3" key="1">
    <citation type="submission" date="2016-12" db="EMBL/GenBank/DDBJ databases">
        <title>Genome sequencing of Methylocaldum marinum.</title>
        <authorList>
            <person name="Takeuchi M."/>
            <person name="Kamagata Y."/>
            <person name="Hiraoka S."/>
            <person name="Oshima K."/>
            <person name="Hattori M."/>
            <person name="Iwasaki W."/>
        </authorList>
    </citation>
    <scope>NUCLEOTIDE SEQUENCE [LARGE SCALE GENOMIC DNA]</scope>
    <source>
        <strain evidence="2 3">S8</strain>
    </source>
</reference>
<sequence length="318" mass="35971">MNRLTVLICTHNRADLLDRVLESLNLALRPPNWSIDILVAANACTDRTHKLLERISGRPASARSLPVAWFAEPVPGKSHALNSAIRRLGSGLVALIDDDHRVDASFLTAICTAAEAYPEATMFCGRILPDWNGSEPQWVHDTGPYSVYPLPVPCQDQGDEPRTITLEGRLPGGGNLIVRRDVFARVGGFSTELGPRGHDLGGGEDVDFIIRALQSGERMQYIPNIVQYHYVDLKRFRLFYLLRKSYQRSYSATLANADIESKIPRYIWRKLLTYLVSAMFSLSWKRTRFYLMRLSATLGELQAFQTFWKRTRRSVDAC</sequence>
<dbReference type="SUPFAM" id="SSF53448">
    <property type="entry name" value="Nucleotide-diphospho-sugar transferases"/>
    <property type="match status" value="1"/>
</dbReference>
<dbReference type="RefSeq" id="WP_119628239.1">
    <property type="nucleotide sequence ID" value="NZ_AP017928.1"/>
</dbReference>
<accession>A0A286P467</accession>
<proteinExistence type="predicted"/>
<evidence type="ECO:0000259" key="1">
    <source>
        <dbReference type="Pfam" id="PF00535"/>
    </source>
</evidence>
<dbReference type="KEGG" id="mmai:sS8_0473"/>